<dbReference type="EMBL" id="CADEPM010000001">
    <property type="protein sequence ID" value="CAB3397545.1"/>
    <property type="molecule type" value="Genomic_DNA"/>
</dbReference>
<dbReference type="GO" id="GO:0016020">
    <property type="term" value="C:membrane"/>
    <property type="evidence" value="ECO:0007669"/>
    <property type="project" value="UniProtKB-SubCell"/>
</dbReference>
<organism evidence="7 8">
    <name type="scientific">Caenorhabditis bovis</name>
    <dbReference type="NCBI Taxonomy" id="2654633"/>
    <lineage>
        <taxon>Eukaryota</taxon>
        <taxon>Metazoa</taxon>
        <taxon>Ecdysozoa</taxon>
        <taxon>Nematoda</taxon>
        <taxon>Chromadorea</taxon>
        <taxon>Rhabditida</taxon>
        <taxon>Rhabditina</taxon>
        <taxon>Rhabditomorpha</taxon>
        <taxon>Rhabditoidea</taxon>
        <taxon>Rhabditidae</taxon>
        <taxon>Peloderinae</taxon>
        <taxon>Caenorhabditis</taxon>
    </lineage>
</organism>
<evidence type="ECO:0000256" key="4">
    <source>
        <dbReference type="ARBA" id="ARBA00023136"/>
    </source>
</evidence>
<dbReference type="Gene3D" id="1.20.1070.10">
    <property type="entry name" value="Rhodopsin 7-helix transmembrane proteins"/>
    <property type="match status" value="1"/>
</dbReference>
<keyword evidence="8" id="KW-1185">Reference proteome</keyword>
<dbReference type="AlphaFoldDB" id="A0A8S1E6W1"/>
<evidence type="ECO:0000256" key="5">
    <source>
        <dbReference type="SAM" id="Phobius"/>
    </source>
</evidence>
<feature type="transmembrane region" description="Helical" evidence="5">
    <location>
        <begin position="7"/>
        <end position="30"/>
    </location>
</feature>
<dbReference type="PANTHER" id="PTHR23017:SF44">
    <property type="entry name" value="G-PROTEIN COUPLED RECEPTORS FAMILY 1 PROFILE DOMAIN-CONTAINING PROTEIN"/>
    <property type="match status" value="1"/>
</dbReference>
<dbReference type="CDD" id="cd00637">
    <property type="entry name" value="7tm_classA_rhodopsin-like"/>
    <property type="match status" value="1"/>
</dbReference>
<protein>
    <recommendedName>
        <fullName evidence="6">G-protein coupled receptors family 1 profile domain-containing protein</fullName>
    </recommendedName>
</protein>
<comment type="subcellular location">
    <subcellularLocation>
        <location evidence="1">Membrane</location>
    </subcellularLocation>
</comment>
<feature type="transmembrane region" description="Helical" evidence="5">
    <location>
        <begin position="83"/>
        <end position="103"/>
    </location>
</feature>
<evidence type="ECO:0000313" key="7">
    <source>
        <dbReference type="EMBL" id="CAB3397545.1"/>
    </source>
</evidence>
<evidence type="ECO:0000256" key="3">
    <source>
        <dbReference type="ARBA" id="ARBA00022989"/>
    </source>
</evidence>
<keyword evidence="3 5" id="KW-1133">Transmembrane helix</keyword>
<proteinExistence type="predicted"/>
<dbReference type="Proteomes" id="UP000494206">
    <property type="component" value="Unassembled WGS sequence"/>
</dbReference>
<feature type="transmembrane region" description="Helical" evidence="5">
    <location>
        <begin position="58"/>
        <end position="76"/>
    </location>
</feature>
<gene>
    <name evidence="7" type="ORF">CBOVIS_LOCUS938</name>
</gene>
<keyword evidence="4 5" id="KW-0472">Membrane</keyword>
<keyword evidence="2 5" id="KW-0812">Transmembrane</keyword>
<evidence type="ECO:0000256" key="1">
    <source>
        <dbReference type="ARBA" id="ARBA00004370"/>
    </source>
</evidence>
<accession>A0A8S1E6W1</accession>
<name>A0A8S1E6W1_9PELO</name>
<feature type="transmembrane region" description="Helical" evidence="5">
    <location>
        <begin position="223"/>
        <end position="244"/>
    </location>
</feature>
<evidence type="ECO:0000256" key="2">
    <source>
        <dbReference type="ARBA" id="ARBA00022692"/>
    </source>
</evidence>
<dbReference type="InterPro" id="IPR017452">
    <property type="entry name" value="GPCR_Rhodpsn_7TM"/>
</dbReference>
<dbReference type="Pfam" id="PF10328">
    <property type="entry name" value="7TM_GPCR_Srx"/>
    <property type="match status" value="1"/>
</dbReference>
<dbReference type="SUPFAM" id="SSF81321">
    <property type="entry name" value="Family A G protein-coupled receptor-like"/>
    <property type="match status" value="1"/>
</dbReference>
<comment type="caution">
    <text evidence="7">The sequence shown here is derived from an EMBL/GenBank/DDBJ whole genome shotgun (WGS) entry which is preliminary data.</text>
</comment>
<reference evidence="7 8" key="1">
    <citation type="submission" date="2020-04" db="EMBL/GenBank/DDBJ databases">
        <authorList>
            <person name="Laetsch R D."/>
            <person name="Stevens L."/>
            <person name="Kumar S."/>
            <person name="Blaxter L. M."/>
        </authorList>
    </citation>
    <scope>NUCLEOTIDE SEQUENCE [LARGE SCALE GENOMIC DNA]</scope>
</reference>
<evidence type="ECO:0000313" key="8">
    <source>
        <dbReference type="Proteomes" id="UP000494206"/>
    </source>
</evidence>
<dbReference type="InterPro" id="IPR019430">
    <property type="entry name" value="7TM_GPCR_serpentine_rcpt_Srx"/>
</dbReference>
<dbReference type="PROSITE" id="PS50262">
    <property type="entry name" value="G_PROTEIN_RECEP_F1_2"/>
    <property type="match status" value="1"/>
</dbReference>
<feature type="transmembrane region" description="Helical" evidence="5">
    <location>
        <begin position="123"/>
        <end position="141"/>
    </location>
</feature>
<dbReference type="OrthoDB" id="5825164at2759"/>
<evidence type="ECO:0000259" key="6">
    <source>
        <dbReference type="PROSITE" id="PS50262"/>
    </source>
</evidence>
<dbReference type="PANTHER" id="PTHR23017">
    <property type="entry name" value="SERPENTINE RECEPTOR, CLASS X"/>
    <property type="match status" value="1"/>
</dbReference>
<feature type="domain" description="G-protein coupled receptors family 1 profile" evidence="6">
    <location>
        <begin position="22"/>
        <end position="240"/>
    </location>
</feature>
<sequence length="317" mass="36975">MLDHRQIAALIVLPLAATGVICNWTVAIIIRRLPSMQNAFGRLTSSQSIGDATHSSLFLFYYVPMCLFNSSFLMKYSEHCGHLLLIAYDISTYSHLFISLNRFCAIYRPVQYEQIFSKRNTNLTIVFSWVVAIFPTFYYYVYKDCRFIYLDNFWAFVFTTTPICQKITWYADFLKYNSIVCMIVVIDVITVSKVRNFKQKVTGVVCKSHAKKKRNEINFLKQACLQAAVFLVELVTYFIITPIVTDEYKWGRFFLSTFAWVFVRSYEIITISFNKEVLEYIFGKILQDKMPSRLSFITRARTSSDVIQHPKNPSSIH</sequence>